<dbReference type="RefSeq" id="WP_214385473.1">
    <property type="nucleotide sequence ID" value="NZ_JAFLWW010000001.1"/>
</dbReference>
<gene>
    <name evidence="1" type="ORF">J1C56_01915</name>
</gene>
<evidence type="ECO:0000313" key="1">
    <source>
        <dbReference type="EMBL" id="MBT1154340.1"/>
    </source>
</evidence>
<accession>A0A9X1A776</accession>
<dbReference type="Proteomes" id="UP001138921">
    <property type="component" value="Unassembled WGS sequence"/>
</dbReference>
<proteinExistence type="predicted"/>
<organism evidence="1 2">
    <name type="scientific">Aminobacter anthyllidis</name>
    <dbReference type="NCBI Taxonomy" id="1035067"/>
    <lineage>
        <taxon>Bacteria</taxon>
        <taxon>Pseudomonadati</taxon>
        <taxon>Pseudomonadota</taxon>
        <taxon>Alphaproteobacteria</taxon>
        <taxon>Hyphomicrobiales</taxon>
        <taxon>Phyllobacteriaceae</taxon>
        <taxon>Aminobacter</taxon>
    </lineage>
</organism>
<comment type="caution">
    <text evidence="1">The sequence shown here is derived from an EMBL/GenBank/DDBJ whole genome shotgun (WGS) entry which is preliminary data.</text>
</comment>
<keyword evidence="2" id="KW-1185">Reference proteome</keyword>
<evidence type="ECO:0000313" key="2">
    <source>
        <dbReference type="Proteomes" id="UP001138921"/>
    </source>
</evidence>
<reference evidence="1" key="2">
    <citation type="submission" date="2021-03" db="EMBL/GenBank/DDBJ databases">
        <authorList>
            <person name="Artuso I."/>
            <person name="Turrini P."/>
            <person name="Pirolo M."/>
            <person name="Lugli G.A."/>
            <person name="Ventura M."/>
            <person name="Visca P."/>
        </authorList>
    </citation>
    <scope>NUCLEOTIDE SEQUENCE</scope>
    <source>
        <strain evidence="1">LMG 26462</strain>
    </source>
</reference>
<protein>
    <submittedName>
        <fullName evidence="1">Uncharacterized protein</fullName>
    </submittedName>
</protein>
<dbReference type="EMBL" id="JAFLWW010000001">
    <property type="protein sequence ID" value="MBT1154340.1"/>
    <property type="molecule type" value="Genomic_DNA"/>
</dbReference>
<reference evidence="1" key="1">
    <citation type="journal article" date="2021" name="Microorganisms">
        <title>Phylogenomic Reconstruction and Metabolic Potential of the Genus Aminobacter.</title>
        <authorList>
            <person name="Artuso I."/>
            <person name="Turrini P."/>
            <person name="Pirolo M."/>
            <person name="Lugli G.A."/>
            <person name="Ventura M."/>
            <person name="Visca P."/>
        </authorList>
    </citation>
    <scope>NUCLEOTIDE SEQUENCE</scope>
    <source>
        <strain evidence="1">LMG 26462</strain>
    </source>
</reference>
<sequence>MTLQDKLDCINGIIQSKMTWLEQHGQGRGKRPDHEIEQMRAQVEALHEIADDYRRSIERKGAAA</sequence>
<name>A0A9X1A776_9HYPH</name>
<dbReference type="AlphaFoldDB" id="A0A9X1A776"/>